<dbReference type="KEGG" id="eff:skT53_28110"/>
<sequence>MKKILVYGSKDFALVVKHLVHDCHLDFAGFIDDYYPGTHVIGTFDEIAKHCSPDEYSIVIAIGYNNLEARWKIYEKVVAHGFEVPKLVHPTALISGSSQIHKGAIVMMGAIADMNSEIHELAVLWPGVVVSHDSVIQENTFLSPNSTVCGFVTVGKHSFIGAGAVIADHTLVPSNSFIKANSVFHKKSIKSSDGR</sequence>
<dbReference type="SUPFAM" id="SSF51161">
    <property type="entry name" value="Trimeric LpxA-like enzymes"/>
    <property type="match status" value="1"/>
</dbReference>
<organism evidence="2 3">
    <name type="scientific">Effusibacillus dendaii</name>
    <dbReference type="NCBI Taxonomy" id="2743772"/>
    <lineage>
        <taxon>Bacteria</taxon>
        <taxon>Bacillati</taxon>
        <taxon>Bacillota</taxon>
        <taxon>Bacilli</taxon>
        <taxon>Bacillales</taxon>
        <taxon>Alicyclobacillaceae</taxon>
        <taxon>Effusibacillus</taxon>
    </lineage>
</organism>
<feature type="domain" description="PglD N-terminal" evidence="1">
    <location>
        <begin position="3"/>
        <end position="77"/>
    </location>
</feature>
<gene>
    <name evidence="2" type="ORF">skT53_28110</name>
</gene>
<dbReference type="RefSeq" id="WP_200758238.1">
    <property type="nucleotide sequence ID" value="NZ_AP023366.1"/>
</dbReference>
<keyword evidence="3" id="KW-1185">Reference proteome</keyword>
<dbReference type="Proteomes" id="UP000593802">
    <property type="component" value="Chromosome"/>
</dbReference>
<reference evidence="2 3" key="1">
    <citation type="submission" date="2020-08" db="EMBL/GenBank/DDBJ databases">
        <title>Complete Genome Sequence of Effusibacillus dendaii Strain skT53, Isolated from Farmland soil.</title>
        <authorList>
            <person name="Konishi T."/>
            <person name="Kawasaki H."/>
        </authorList>
    </citation>
    <scope>NUCLEOTIDE SEQUENCE [LARGE SCALE GENOMIC DNA]</scope>
    <source>
        <strain evidence="3">skT53</strain>
    </source>
</reference>
<dbReference type="EMBL" id="AP023366">
    <property type="protein sequence ID" value="BCJ87826.1"/>
    <property type="molecule type" value="Genomic_DNA"/>
</dbReference>
<proteinExistence type="predicted"/>
<evidence type="ECO:0000313" key="2">
    <source>
        <dbReference type="EMBL" id="BCJ87826.1"/>
    </source>
</evidence>
<dbReference type="InterPro" id="IPR050179">
    <property type="entry name" value="Trans_hexapeptide_repeat"/>
</dbReference>
<dbReference type="Gene3D" id="2.160.10.10">
    <property type="entry name" value="Hexapeptide repeat proteins"/>
    <property type="match status" value="1"/>
</dbReference>
<dbReference type="PANTHER" id="PTHR43300">
    <property type="entry name" value="ACETYLTRANSFERASE"/>
    <property type="match status" value="1"/>
</dbReference>
<accession>A0A7I8DG33</accession>
<protein>
    <recommendedName>
        <fullName evidence="1">PglD N-terminal domain-containing protein</fullName>
    </recommendedName>
</protein>
<dbReference type="InterPro" id="IPR001451">
    <property type="entry name" value="Hexapep"/>
</dbReference>
<name>A0A7I8DG33_9BACL</name>
<dbReference type="PANTHER" id="PTHR43300:SF7">
    <property type="entry name" value="UDP-N-ACETYLBACILLOSAMINE N-ACETYLTRANSFERASE"/>
    <property type="match status" value="1"/>
</dbReference>
<dbReference type="Pfam" id="PF00132">
    <property type="entry name" value="Hexapep"/>
    <property type="match status" value="1"/>
</dbReference>
<evidence type="ECO:0000259" key="1">
    <source>
        <dbReference type="Pfam" id="PF17836"/>
    </source>
</evidence>
<dbReference type="InterPro" id="IPR011004">
    <property type="entry name" value="Trimer_LpxA-like_sf"/>
</dbReference>
<evidence type="ECO:0000313" key="3">
    <source>
        <dbReference type="Proteomes" id="UP000593802"/>
    </source>
</evidence>
<dbReference type="Pfam" id="PF17836">
    <property type="entry name" value="PglD_N"/>
    <property type="match status" value="1"/>
</dbReference>
<dbReference type="Gene3D" id="3.40.50.20">
    <property type="match status" value="1"/>
</dbReference>
<dbReference type="AlphaFoldDB" id="A0A7I8DG33"/>
<dbReference type="InterPro" id="IPR041561">
    <property type="entry name" value="PglD_N"/>
</dbReference>